<dbReference type="InterPro" id="IPR002544">
    <property type="entry name" value="FMRFamid-related_peptide-like"/>
</dbReference>
<keyword evidence="4" id="KW-0165">Cleavage on pair of basic residues</keyword>
<dbReference type="GO" id="GO:0007218">
    <property type="term" value="P:neuropeptide signaling pathway"/>
    <property type="evidence" value="ECO:0007669"/>
    <property type="project" value="UniProtKB-KW"/>
</dbReference>
<reference evidence="8" key="1">
    <citation type="submission" date="2020-10" db="EMBL/GenBank/DDBJ databases">
        <authorList>
            <person name="Kikuchi T."/>
        </authorList>
    </citation>
    <scope>NUCLEOTIDE SEQUENCE</scope>
    <source>
        <strain evidence="8">NKZ352</strain>
    </source>
</reference>
<evidence type="ECO:0000256" key="3">
    <source>
        <dbReference type="ARBA" id="ARBA00022525"/>
    </source>
</evidence>
<protein>
    <submittedName>
        <fullName evidence="8">Uncharacterized protein</fullName>
    </submittedName>
</protein>
<evidence type="ECO:0000256" key="7">
    <source>
        <dbReference type="SAM" id="SignalP"/>
    </source>
</evidence>
<keyword evidence="5" id="KW-0027">Amidation</keyword>
<dbReference type="GO" id="GO:0005576">
    <property type="term" value="C:extracellular region"/>
    <property type="evidence" value="ECO:0007669"/>
    <property type="project" value="UniProtKB-SubCell"/>
</dbReference>
<dbReference type="Pfam" id="PF01581">
    <property type="entry name" value="FARP"/>
    <property type="match status" value="2"/>
</dbReference>
<evidence type="ECO:0000313" key="8">
    <source>
        <dbReference type="EMBL" id="CAD6188851.1"/>
    </source>
</evidence>
<evidence type="ECO:0000313" key="9">
    <source>
        <dbReference type="Proteomes" id="UP000835052"/>
    </source>
</evidence>
<comment type="subcellular location">
    <subcellularLocation>
        <location evidence="1">Secreted</location>
    </subcellularLocation>
</comment>
<dbReference type="OrthoDB" id="5786262at2759"/>
<evidence type="ECO:0000256" key="1">
    <source>
        <dbReference type="ARBA" id="ARBA00004613"/>
    </source>
</evidence>
<feature type="signal peptide" evidence="7">
    <location>
        <begin position="1"/>
        <end position="19"/>
    </location>
</feature>
<keyword evidence="7" id="KW-0732">Signal</keyword>
<evidence type="ECO:0000256" key="5">
    <source>
        <dbReference type="ARBA" id="ARBA00022815"/>
    </source>
</evidence>
<comment type="caution">
    <text evidence="8">The sequence shown here is derived from an EMBL/GenBank/DDBJ whole genome shotgun (WGS) entry which is preliminary data.</text>
</comment>
<gene>
    <name evidence="8" type="ORF">CAUJ_LOCUS4770</name>
</gene>
<dbReference type="AlphaFoldDB" id="A0A8S1GZW0"/>
<comment type="similarity">
    <text evidence="2">Belongs to the FARP (FMRFamide related peptide) family.</text>
</comment>
<organism evidence="8 9">
    <name type="scientific">Caenorhabditis auriculariae</name>
    <dbReference type="NCBI Taxonomy" id="2777116"/>
    <lineage>
        <taxon>Eukaryota</taxon>
        <taxon>Metazoa</taxon>
        <taxon>Ecdysozoa</taxon>
        <taxon>Nematoda</taxon>
        <taxon>Chromadorea</taxon>
        <taxon>Rhabditida</taxon>
        <taxon>Rhabditina</taxon>
        <taxon>Rhabditomorpha</taxon>
        <taxon>Rhabditoidea</taxon>
        <taxon>Rhabditidae</taxon>
        <taxon>Peloderinae</taxon>
        <taxon>Caenorhabditis</taxon>
    </lineage>
</organism>
<accession>A0A8S1GZW0</accession>
<proteinExistence type="inferred from homology"/>
<keyword evidence="6" id="KW-0527">Neuropeptide</keyword>
<evidence type="ECO:0000256" key="4">
    <source>
        <dbReference type="ARBA" id="ARBA00022685"/>
    </source>
</evidence>
<keyword evidence="9" id="KW-1185">Reference proteome</keyword>
<sequence length="112" mass="12516">MASTRLIALLAAIFSVAFSAVSDMGEKRSPLGTMRFGKRDMPMDVEDFEENGYPPYYLSKKADVAVGDYDQIYRDTRSPLGTMRFGKRSAAMPLGTMRFGKRDPLGTMRFGK</sequence>
<feature type="chain" id="PRO_5035866952" evidence="7">
    <location>
        <begin position="20"/>
        <end position="112"/>
    </location>
</feature>
<dbReference type="EMBL" id="CAJGYM010000009">
    <property type="protein sequence ID" value="CAD6188851.1"/>
    <property type="molecule type" value="Genomic_DNA"/>
</dbReference>
<keyword evidence="3" id="KW-0964">Secreted</keyword>
<evidence type="ECO:0000256" key="6">
    <source>
        <dbReference type="ARBA" id="ARBA00023320"/>
    </source>
</evidence>
<evidence type="ECO:0000256" key="2">
    <source>
        <dbReference type="ARBA" id="ARBA00006356"/>
    </source>
</evidence>
<dbReference type="Proteomes" id="UP000835052">
    <property type="component" value="Unassembled WGS sequence"/>
</dbReference>
<name>A0A8S1GZW0_9PELO</name>